<organism evidence="1 2">
    <name type="scientific">Entomophthora muscae</name>
    <dbReference type="NCBI Taxonomy" id="34485"/>
    <lineage>
        <taxon>Eukaryota</taxon>
        <taxon>Fungi</taxon>
        <taxon>Fungi incertae sedis</taxon>
        <taxon>Zoopagomycota</taxon>
        <taxon>Entomophthoromycotina</taxon>
        <taxon>Entomophthoromycetes</taxon>
        <taxon>Entomophthorales</taxon>
        <taxon>Entomophthoraceae</taxon>
        <taxon>Entomophthora</taxon>
    </lineage>
</organism>
<proteinExistence type="predicted"/>
<evidence type="ECO:0000313" key="1">
    <source>
        <dbReference type="EMBL" id="KAJ9071647.1"/>
    </source>
</evidence>
<sequence>MTSGGIWDGGVVGDCSDGESVGSDERKGSNLGALFNIVCSIAGAGTLGMPYSFRQGGWVAAGFIVLSSVVAWYTGVIMVECLYYDPGKRLSSYPAIGEAAFGRAGRVFVQFFHYTIVLGVSTLYIMLAGINIEMIVSGAGGKLEAECMRLDCRAADIYSVCSCA</sequence>
<comment type="caution">
    <text evidence="1">The sequence shown here is derived from an EMBL/GenBank/DDBJ whole genome shotgun (WGS) entry which is preliminary data.</text>
</comment>
<dbReference type="Proteomes" id="UP001165960">
    <property type="component" value="Unassembled WGS sequence"/>
</dbReference>
<protein>
    <submittedName>
        <fullName evidence="1">Uncharacterized protein</fullName>
    </submittedName>
</protein>
<dbReference type="EMBL" id="QTSX02003139">
    <property type="protein sequence ID" value="KAJ9071647.1"/>
    <property type="molecule type" value="Genomic_DNA"/>
</dbReference>
<name>A0ACC2TAN7_9FUNG</name>
<keyword evidence="2" id="KW-1185">Reference proteome</keyword>
<gene>
    <name evidence="1" type="ORF">DSO57_1034936</name>
</gene>
<reference evidence="1" key="1">
    <citation type="submission" date="2022-04" db="EMBL/GenBank/DDBJ databases">
        <title>Genome of the entomopathogenic fungus Entomophthora muscae.</title>
        <authorList>
            <person name="Elya C."/>
            <person name="Lovett B.R."/>
            <person name="Lee E."/>
            <person name="Macias A.M."/>
            <person name="Hajek A.E."/>
            <person name="De Bivort B.L."/>
            <person name="Kasson M.T."/>
            <person name="De Fine Licht H.H."/>
            <person name="Stajich J.E."/>
        </authorList>
    </citation>
    <scope>NUCLEOTIDE SEQUENCE</scope>
    <source>
        <strain evidence="1">Berkeley</strain>
    </source>
</reference>
<evidence type="ECO:0000313" key="2">
    <source>
        <dbReference type="Proteomes" id="UP001165960"/>
    </source>
</evidence>
<accession>A0ACC2TAN7</accession>